<evidence type="ECO:0000256" key="16">
    <source>
        <dbReference type="PIRSR" id="PIRSR601461-2"/>
    </source>
</evidence>
<evidence type="ECO:0000256" key="14">
    <source>
        <dbReference type="ARBA" id="ARBA00079734"/>
    </source>
</evidence>
<dbReference type="VEuPathDB" id="FungiDB:ASPZODRAFT_127670"/>
<dbReference type="FunFam" id="2.40.70.10:FF:000002">
    <property type="entry name" value="Vacuolar aspartic proteinase"/>
    <property type="match status" value="1"/>
</dbReference>
<name>A0A1L9SWS6_9EURO</name>
<feature type="disulfide bond" evidence="16">
    <location>
        <begin position="271"/>
        <end position="304"/>
    </location>
</feature>
<keyword evidence="4 17" id="KW-0645">Protease</keyword>
<gene>
    <name evidence="19" type="ORF">ASPZODRAFT_127670</name>
</gene>
<keyword evidence="5" id="KW-0732">Signal</keyword>
<dbReference type="InterPro" id="IPR033121">
    <property type="entry name" value="PEPTIDASE_A1"/>
</dbReference>
<sequence length="348" mass="37906">MGLRPSMHEDLFHDTAFKANDRHDVLVDNFLNAQYFTEISLGNPPQSFKVVLDTGSSNLWVPSSECGSIACYLHSKYDSSASSSYKKNGSEFAIRYGSGSLSGFVSQDTLQIGDLKIKKQDFAEATSEPGLAFAFGKFDGILGLGYDTISVNKIIPPFYQMINQGLIDEPVFAFYLGDANSEGDSSEATFGGIDKSHYTGELIKIPLRRKAYWEVDLDSITFGDNTAVLEDTGVILDTGTSLIALPSTLAELLNKEIGAKKSWNGQYTIDCEKRSSLPDLTFTLSGHNFTIGPTDYTLEVQGSCISAFMGMDFPEPVGPLAILGDAFLRKWYSVYDLGNNAVGLAKAK</sequence>
<dbReference type="InterPro" id="IPR021109">
    <property type="entry name" value="Peptidase_aspartic_dom_sf"/>
</dbReference>
<dbReference type="PANTHER" id="PTHR47966:SF51">
    <property type="entry name" value="BETA-SITE APP-CLEAVING ENZYME, ISOFORM A-RELATED"/>
    <property type="match status" value="1"/>
</dbReference>
<evidence type="ECO:0000256" key="4">
    <source>
        <dbReference type="ARBA" id="ARBA00022670"/>
    </source>
</evidence>
<evidence type="ECO:0000256" key="6">
    <source>
        <dbReference type="ARBA" id="ARBA00022750"/>
    </source>
</evidence>
<dbReference type="EMBL" id="KV878336">
    <property type="protein sequence ID" value="OJJ51577.1"/>
    <property type="molecule type" value="Genomic_DNA"/>
</dbReference>
<dbReference type="Proteomes" id="UP000184188">
    <property type="component" value="Unassembled WGS sequence"/>
</dbReference>
<comment type="subcellular location">
    <subcellularLocation>
        <location evidence="1">Vacuole lumen</location>
    </subcellularLocation>
</comment>
<comment type="catalytic activity">
    <reaction evidence="10">
        <text>Hydrolysis of proteins with broad specificity for peptide bonds. Cleaves -Leu-Leu-|-Val-Tyr- bond in a synthetic substrate. Does not act on esters of Tyr or Arg.</text>
        <dbReference type="EC" id="3.4.23.25"/>
    </reaction>
</comment>
<organism evidence="19 20">
    <name type="scientific">Penicilliopsis zonata CBS 506.65</name>
    <dbReference type="NCBI Taxonomy" id="1073090"/>
    <lineage>
        <taxon>Eukaryota</taxon>
        <taxon>Fungi</taxon>
        <taxon>Dikarya</taxon>
        <taxon>Ascomycota</taxon>
        <taxon>Pezizomycotina</taxon>
        <taxon>Eurotiomycetes</taxon>
        <taxon>Eurotiomycetidae</taxon>
        <taxon>Eurotiales</taxon>
        <taxon>Aspergillaceae</taxon>
        <taxon>Penicilliopsis</taxon>
    </lineage>
</organism>
<feature type="domain" description="Peptidase A1" evidence="18">
    <location>
        <begin position="35"/>
        <end position="345"/>
    </location>
</feature>
<dbReference type="EC" id="3.4.23.25" evidence="12"/>
<dbReference type="STRING" id="1073090.A0A1L9SWS6"/>
<dbReference type="SUPFAM" id="SSF50630">
    <property type="entry name" value="Acid proteases"/>
    <property type="match status" value="1"/>
</dbReference>
<evidence type="ECO:0000256" key="11">
    <source>
        <dbReference type="ARBA" id="ARBA00055395"/>
    </source>
</evidence>
<dbReference type="GO" id="GO:0097718">
    <property type="term" value="F:disordered domain specific binding"/>
    <property type="evidence" value="ECO:0007669"/>
    <property type="project" value="EnsemblFungi"/>
</dbReference>
<feature type="disulfide bond" evidence="16">
    <location>
        <begin position="66"/>
        <end position="71"/>
    </location>
</feature>
<dbReference type="GO" id="GO:0016237">
    <property type="term" value="P:microautophagy"/>
    <property type="evidence" value="ECO:0007669"/>
    <property type="project" value="EnsemblFungi"/>
</dbReference>
<dbReference type="GO" id="GO:0070492">
    <property type="term" value="F:oligosaccharide binding"/>
    <property type="evidence" value="ECO:0007669"/>
    <property type="project" value="EnsemblFungi"/>
</dbReference>
<evidence type="ECO:0000256" key="13">
    <source>
        <dbReference type="ARBA" id="ARBA00079414"/>
    </source>
</evidence>
<dbReference type="GeneID" id="34608274"/>
<dbReference type="GO" id="GO:0051603">
    <property type="term" value="P:proteolysis involved in protein catabolic process"/>
    <property type="evidence" value="ECO:0007669"/>
    <property type="project" value="EnsemblFungi"/>
</dbReference>
<dbReference type="PANTHER" id="PTHR47966">
    <property type="entry name" value="BETA-SITE APP-CLEAVING ENZYME, ISOFORM A-RELATED"/>
    <property type="match status" value="1"/>
</dbReference>
<dbReference type="GO" id="GO:0004190">
    <property type="term" value="F:aspartic-type endopeptidase activity"/>
    <property type="evidence" value="ECO:0007669"/>
    <property type="project" value="UniProtKB-KW"/>
</dbReference>
<dbReference type="PROSITE" id="PS51767">
    <property type="entry name" value="PEPTIDASE_A1"/>
    <property type="match status" value="1"/>
</dbReference>
<dbReference type="InterPro" id="IPR001461">
    <property type="entry name" value="Aspartic_peptidase_A1"/>
</dbReference>
<dbReference type="OrthoDB" id="771136at2759"/>
<proteinExistence type="inferred from homology"/>
<accession>A0A1L9SWS6</accession>
<dbReference type="GO" id="GO:0000425">
    <property type="term" value="P:pexophagy"/>
    <property type="evidence" value="ECO:0007669"/>
    <property type="project" value="EnsemblFungi"/>
</dbReference>
<feature type="active site" evidence="15">
    <location>
        <position position="53"/>
    </location>
</feature>
<dbReference type="InterPro" id="IPR001969">
    <property type="entry name" value="Aspartic_peptidase_AS"/>
</dbReference>
<keyword evidence="20" id="KW-1185">Reference proteome</keyword>
<dbReference type="PRINTS" id="PR00792">
    <property type="entry name" value="PEPSIN"/>
</dbReference>
<dbReference type="Gene3D" id="2.40.70.10">
    <property type="entry name" value="Acid Proteases"/>
    <property type="match status" value="2"/>
</dbReference>
<evidence type="ECO:0000256" key="17">
    <source>
        <dbReference type="RuleBase" id="RU000454"/>
    </source>
</evidence>
<protein>
    <recommendedName>
        <fullName evidence="12">saccharopepsin</fullName>
        <ecNumber evidence="12">3.4.23.25</ecNumber>
    </recommendedName>
    <alternativeName>
        <fullName evidence="14">Aspartic endopeptidase PEP2</fullName>
    </alternativeName>
    <alternativeName>
        <fullName evidence="13">Aspartic protease PEP2</fullName>
    </alternativeName>
</protein>
<evidence type="ECO:0000313" key="20">
    <source>
        <dbReference type="Proteomes" id="UP000184188"/>
    </source>
</evidence>
<comment type="similarity">
    <text evidence="2 17">Belongs to the peptidase A1 family.</text>
</comment>
<dbReference type="GO" id="GO:0000324">
    <property type="term" value="C:fungal-type vacuole"/>
    <property type="evidence" value="ECO:0007669"/>
    <property type="project" value="EnsemblFungi"/>
</dbReference>
<evidence type="ECO:0000256" key="3">
    <source>
        <dbReference type="ARBA" id="ARBA00022554"/>
    </source>
</evidence>
<keyword evidence="9" id="KW-0325">Glycoprotein</keyword>
<evidence type="ECO:0000256" key="12">
    <source>
        <dbReference type="ARBA" id="ARBA00067071"/>
    </source>
</evidence>
<reference evidence="20" key="1">
    <citation type="journal article" date="2017" name="Genome Biol.">
        <title>Comparative genomics reveals high biological diversity and specific adaptations in the industrially and medically important fungal genus Aspergillus.</title>
        <authorList>
            <person name="de Vries R.P."/>
            <person name="Riley R."/>
            <person name="Wiebenga A."/>
            <person name="Aguilar-Osorio G."/>
            <person name="Amillis S."/>
            <person name="Uchima C.A."/>
            <person name="Anderluh G."/>
            <person name="Asadollahi M."/>
            <person name="Askin M."/>
            <person name="Barry K."/>
            <person name="Battaglia E."/>
            <person name="Bayram O."/>
            <person name="Benocci T."/>
            <person name="Braus-Stromeyer S.A."/>
            <person name="Caldana C."/>
            <person name="Canovas D."/>
            <person name="Cerqueira G.C."/>
            <person name="Chen F."/>
            <person name="Chen W."/>
            <person name="Choi C."/>
            <person name="Clum A."/>
            <person name="Dos Santos R.A."/>
            <person name="Damasio A.R."/>
            <person name="Diallinas G."/>
            <person name="Emri T."/>
            <person name="Fekete E."/>
            <person name="Flipphi M."/>
            <person name="Freyberg S."/>
            <person name="Gallo A."/>
            <person name="Gournas C."/>
            <person name="Habgood R."/>
            <person name="Hainaut M."/>
            <person name="Harispe M.L."/>
            <person name="Henrissat B."/>
            <person name="Hilden K.S."/>
            <person name="Hope R."/>
            <person name="Hossain A."/>
            <person name="Karabika E."/>
            <person name="Karaffa L."/>
            <person name="Karanyi Z."/>
            <person name="Krasevec N."/>
            <person name="Kuo A."/>
            <person name="Kusch H."/>
            <person name="LaButti K."/>
            <person name="Lagendijk E.L."/>
            <person name="Lapidus A."/>
            <person name="Levasseur A."/>
            <person name="Lindquist E."/>
            <person name="Lipzen A."/>
            <person name="Logrieco A.F."/>
            <person name="MacCabe A."/>
            <person name="Maekelae M.R."/>
            <person name="Malavazi I."/>
            <person name="Melin P."/>
            <person name="Meyer V."/>
            <person name="Mielnichuk N."/>
            <person name="Miskei M."/>
            <person name="Molnar A.P."/>
            <person name="Mule G."/>
            <person name="Ngan C.Y."/>
            <person name="Orejas M."/>
            <person name="Orosz E."/>
            <person name="Ouedraogo J.P."/>
            <person name="Overkamp K.M."/>
            <person name="Park H.-S."/>
            <person name="Perrone G."/>
            <person name="Piumi F."/>
            <person name="Punt P.J."/>
            <person name="Ram A.F."/>
            <person name="Ramon A."/>
            <person name="Rauscher S."/>
            <person name="Record E."/>
            <person name="Riano-Pachon D.M."/>
            <person name="Robert V."/>
            <person name="Roehrig J."/>
            <person name="Ruller R."/>
            <person name="Salamov A."/>
            <person name="Salih N.S."/>
            <person name="Samson R.A."/>
            <person name="Sandor E."/>
            <person name="Sanguinetti M."/>
            <person name="Schuetze T."/>
            <person name="Sepcic K."/>
            <person name="Shelest E."/>
            <person name="Sherlock G."/>
            <person name="Sophianopoulou V."/>
            <person name="Squina F.M."/>
            <person name="Sun H."/>
            <person name="Susca A."/>
            <person name="Todd R.B."/>
            <person name="Tsang A."/>
            <person name="Unkles S.E."/>
            <person name="van de Wiele N."/>
            <person name="van Rossen-Uffink D."/>
            <person name="Oliveira J.V."/>
            <person name="Vesth T.C."/>
            <person name="Visser J."/>
            <person name="Yu J.-H."/>
            <person name="Zhou M."/>
            <person name="Andersen M.R."/>
            <person name="Archer D.B."/>
            <person name="Baker S.E."/>
            <person name="Benoit I."/>
            <person name="Brakhage A.A."/>
            <person name="Braus G.H."/>
            <person name="Fischer R."/>
            <person name="Frisvad J.C."/>
            <person name="Goldman G.H."/>
            <person name="Houbraken J."/>
            <person name="Oakley B."/>
            <person name="Pocsi I."/>
            <person name="Scazzocchio C."/>
            <person name="Seiboth B."/>
            <person name="vanKuyk P.A."/>
            <person name="Wortman J."/>
            <person name="Dyer P.S."/>
            <person name="Grigoriev I.V."/>
        </authorList>
    </citation>
    <scope>NUCLEOTIDE SEQUENCE [LARGE SCALE GENOMIC DNA]</scope>
    <source>
        <strain evidence="20">CBS 506.65</strain>
    </source>
</reference>
<evidence type="ECO:0000313" key="19">
    <source>
        <dbReference type="EMBL" id="OJJ51577.1"/>
    </source>
</evidence>
<dbReference type="GO" id="GO:0032991">
    <property type="term" value="C:protein-containing complex"/>
    <property type="evidence" value="ECO:0007669"/>
    <property type="project" value="EnsemblFungi"/>
</dbReference>
<keyword evidence="3" id="KW-0926">Vacuole</keyword>
<evidence type="ECO:0000256" key="1">
    <source>
        <dbReference type="ARBA" id="ARBA00004410"/>
    </source>
</evidence>
<feature type="active site" evidence="15">
    <location>
        <position position="237"/>
    </location>
</feature>
<evidence type="ECO:0000256" key="5">
    <source>
        <dbReference type="ARBA" id="ARBA00022729"/>
    </source>
</evidence>
<keyword evidence="6 17" id="KW-0064">Aspartyl protease</keyword>
<keyword evidence="8 16" id="KW-1015">Disulfide bond</keyword>
<dbReference type="AlphaFoldDB" id="A0A1L9SWS6"/>
<evidence type="ECO:0000256" key="10">
    <source>
        <dbReference type="ARBA" id="ARBA00052037"/>
    </source>
</evidence>
<evidence type="ECO:0000259" key="18">
    <source>
        <dbReference type="PROSITE" id="PS51767"/>
    </source>
</evidence>
<comment type="function">
    <text evidence="11">Vacuolar aspartic endopeptidase which is probably also secreted and contributes to virulence.</text>
</comment>
<dbReference type="PROSITE" id="PS00141">
    <property type="entry name" value="ASP_PROTEASE"/>
    <property type="match status" value="2"/>
</dbReference>
<keyword evidence="7 17" id="KW-0378">Hydrolase</keyword>
<evidence type="ECO:0000256" key="9">
    <source>
        <dbReference type="ARBA" id="ARBA00023180"/>
    </source>
</evidence>
<evidence type="ECO:0000256" key="7">
    <source>
        <dbReference type="ARBA" id="ARBA00022801"/>
    </source>
</evidence>
<dbReference type="RefSeq" id="XP_022586087.1">
    <property type="nucleotide sequence ID" value="XM_022721809.1"/>
</dbReference>
<dbReference type="Pfam" id="PF00026">
    <property type="entry name" value="Asp"/>
    <property type="match status" value="1"/>
</dbReference>
<dbReference type="FunFam" id="2.40.70.10:FF:000036">
    <property type="entry name" value="Vacuolar aspartic protease"/>
    <property type="match status" value="1"/>
</dbReference>
<evidence type="ECO:0000256" key="15">
    <source>
        <dbReference type="PIRSR" id="PIRSR601461-1"/>
    </source>
</evidence>
<evidence type="ECO:0000256" key="8">
    <source>
        <dbReference type="ARBA" id="ARBA00023157"/>
    </source>
</evidence>
<evidence type="ECO:0000256" key="2">
    <source>
        <dbReference type="ARBA" id="ARBA00007447"/>
    </source>
</evidence>
<dbReference type="GO" id="GO:0005775">
    <property type="term" value="C:vacuolar lumen"/>
    <property type="evidence" value="ECO:0007669"/>
    <property type="project" value="UniProtKB-SubCell"/>
</dbReference>